<keyword evidence="2" id="KW-0812">Transmembrane</keyword>
<dbReference type="AlphaFoldDB" id="K5DYM9"/>
<feature type="transmembrane region" description="Helical" evidence="2">
    <location>
        <begin position="72"/>
        <end position="90"/>
    </location>
</feature>
<evidence type="ECO:0000313" key="4">
    <source>
        <dbReference type="Proteomes" id="UP000007993"/>
    </source>
</evidence>
<feature type="transmembrane region" description="Helical" evidence="2">
    <location>
        <begin position="47"/>
        <end position="66"/>
    </location>
</feature>
<keyword evidence="2" id="KW-1133">Transmembrane helix</keyword>
<reference evidence="3 4" key="1">
    <citation type="journal article" date="2013" name="Mar. Genomics">
        <title>Expression of sulfatases in Rhodopirellula baltica and the diversity of sulfatases in the genus Rhodopirellula.</title>
        <authorList>
            <person name="Wegner C.E."/>
            <person name="Richter-Heitmann T."/>
            <person name="Klindworth A."/>
            <person name="Klockow C."/>
            <person name="Richter M."/>
            <person name="Achstetter T."/>
            <person name="Glockner F.O."/>
            <person name="Harder J."/>
        </authorList>
    </citation>
    <scope>NUCLEOTIDE SEQUENCE [LARGE SCALE GENOMIC DNA]</scope>
    <source>
        <strain evidence="3 4">SH28</strain>
    </source>
</reference>
<dbReference type="PATRIC" id="fig|993517.3.peg.6644"/>
<accession>K5DYM9</accession>
<evidence type="ECO:0000256" key="2">
    <source>
        <dbReference type="SAM" id="Phobius"/>
    </source>
</evidence>
<evidence type="ECO:0000313" key="3">
    <source>
        <dbReference type="EMBL" id="EKJ98555.1"/>
    </source>
</evidence>
<organism evidence="3 4">
    <name type="scientific">Rhodopirellula baltica SH28</name>
    <dbReference type="NCBI Taxonomy" id="993517"/>
    <lineage>
        <taxon>Bacteria</taxon>
        <taxon>Pseudomonadati</taxon>
        <taxon>Planctomycetota</taxon>
        <taxon>Planctomycetia</taxon>
        <taxon>Pirellulales</taxon>
        <taxon>Pirellulaceae</taxon>
        <taxon>Rhodopirellula</taxon>
    </lineage>
</organism>
<name>K5DYM9_RHOBT</name>
<feature type="region of interest" description="Disordered" evidence="1">
    <location>
        <begin position="137"/>
        <end position="160"/>
    </location>
</feature>
<evidence type="ECO:0000256" key="1">
    <source>
        <dbReference type="SAM" id="MobiDB-lite"/>
    </source>
</evidence>
<dbReference type="Proteomes" id="UP000007993">
    <property type="component" value="Unassembled WGS sequence"/>
</dbReference>
<protein>
    <submittedName>
        <fullName evidence="3">Uncharacterized protein</fullName>
    </submittedName>
</protein>
<keyword evidence="2" id="KW-0472">Membrane</keyword>
<comment type="caution">
    <text evidence="3">The sequence shown here is derived from an EMBL/GenBank/DDBJ whole genome shotgun (WGS) entry which is preliminary data.</text>
</comment>
<sequence>MSMSINVSVDNDVLKWRYGYDGDEWKQSIPLHMMLPKPMISIERGRCWRNIGLTIFVPFAVAGLVQWLRYGAAAYIGVGFGAFFVLAFRYSPWFLGPVEWATYDTTLNGKMIYLFRGRDAPAYDEFIEKLEDAIESARNQHSNVGEKRQTSESANSNEKE</sequence>
<proteinExistence type="predicted"/>
<dbReference type="EMBL" id="AMCW01000177">
    <property type="protein sequence ID" value="EKJ98555.1"/>
    <property type="molecule type" value="Genomic_DNA"/>
</dbReference>
<feature type="compositionally biased region" description="Polar residues" evidence="1">
    <location>
        <begin position="151"/>
        <end position="160"/>
    </location>
</feature>
<gene>
    <name evidence="3" type="ORF">RBSH_06134</name>
</gene>